<dbReference type="AlphaFoldDB" id="A0AAW5ZU02"/>
<dbReference type="Pfam" id="PF18426">
    <property type="entry name" value="Tli4_C"/>
    <property type="match status" value="1"/>
</dbReference>
<gene>
    <name evidence="2" type="ORF">LBW59_22925</name>
</gene>
<evidence type="ECO:0000313" key="2">
    <source>
        <dbReference type="EMBL" id="MDB0573607.1"/>
    </source>
</evidence>
<protein>
    <recommendedName>
        <fullName evidence="1">Tle cognate immunity protein 4 C-terminal domain-containing protein</fullName>
    </recommendedName>
</protein>
<comment type="caution">
    <text evidence="2">The sequence shown here is derived from an EMBL/GenBank/DDBJ whole genome shotgun (WGS) entry which is preliminary data.</text>
</comment>
<feature type="domain" description="Tle cognate immunity protein 4 C-terminal" evidence="1">
    <location>
        <begin position="201"/>
        <end position="370"/>
    </location>
</feature>
<reference evidence="2" key="1">
    <citation type="submission" date="2021-09" db="EMBL/GenBank/DDBJ databases">
        <title>Genomic analysis of Ralstonia spp.</title>
        <authorList>
            <person name="Aburjaile F."/>
            <person name="Ariute J.C."/>
            <person name="Pais A.K.L."/>
            <person name="Albuquerque G.M.R."/>
            <person name="Silva A.M.F."/>
            <person name="Brenig B."/>
            <person name="Azevedo V."/>
            <person name="Matiuzzi M."/>
            <person name="Ramos R."/>
            <person name="Goes-Neto A."/>
            <person name="Soares S."/>
            <person name="Iseppon A.M.B."/>
            <person name="Souza E."/>
            <person name="Gama M."/>
        </authorList>
    </citation>
    <scope>NUCLEOTIDE SEQUENCE</scope>
    <source>
        <strain evidence="2">CCRMRs91</strain>
    </source>
</reference>
<proteinExistence type="predicted"/>
<organism evidence="2 3">
    <name type="scientific">Ralstonia solanacearum</name>
    <name type="common">Pseudomonas solanacearum</name>
    <dbReference type="NCBI Taxonomy" id="305"/>
    <lineage>
        <taxon>Bacteria</taxon>
        <taxon>Pseudomonadati</taxon>
        <taxon>Pseudomonadota</taxon>
        <taxon>Betaproteobacteria</taxon>
        <taxon>Burkholderiales</taxon>
        <taxon>Burkholderiaceae</taxon>
        <taxon>Ralstonia</taxon>
        <taxon>Ralstonia solanacearum species complex</taxon>
    </lineage>
</organism>
<dbReference type="Proteomes" id="UP001144050">
    <property type="component" value="Unassembled WGS sequence"/>
</dbReference>
<dbReference type="InterPro" id="IPR041290">
    <property type="entry name" value="Tli4_C"/>
</dbReference>
<dbReference type="RefSeq" id="WP_271657256.1">
    <property type="nucleotide sequence ID" value="NZ_JAIVFG010000057.1"/>
</dbReference>
<evidence type="ECO:0000259" key="1">
    <source>
        <dbReference type="Pfam" id="PF18426"/>
    </source>
</evidence>
<dbReference type="EMBL" id="JAIVFG010000057">
    <property type="protein sequence ID" value="MDB0573607.1"/>
    <property type="molecule type" value="Genomic_DNA"/>
</dbReference>
<sequence>MAVNSWRRGSASVLIAAACGGVTGCSRAEALPAGWKTDCVGRMQIGLPGKVEVAALAQEEFQKYATGTGYAYPIAKFPDGQRAFSSSLSFMGLIVISHPVDDVARKRFLLAAEQAKTDDAKTLKDRHGVNVLGDPATFESLPIAKQKALAWRMGPIYSAYIEIGQSGLSWGISSRPARLPALEEYYQTLIDGVSARPLYTVPSEPGVCLPYAFIRDDGKHGRKINMTYRVQDHPDITIWLEDHGASRVDNTRISDHDIAIRRSDNFWIQRYAGGRFLLRSLWSSDYKKVKLPAGKGVESFVAIKREDGTEDYGYLLTIRGAPDAKEDRPDLMMYVIRNAANAKSKGIEPVSQEQVLEMGRAVAASIRHRVEGVDETPSK</sequence>
<dbReference type="PROSITE" id="PS51257">
    <property type="entry name" value="PROKAR_LIPOPROTEIN"/>
    <property type="match status" value="1"/>
</dbReference>
<accession>A0AAW5ZU02</accession>
<evidence type="ECO:0000313" key="3">
    <source>
        <dbReference type="Proteomes" id="UP001144050"/>
    </source>
</evidence>
<name>A0AAW5ZU02_RALSL</name>